<dbReference type="EMBL" id="ML122277">
    <property type="protein sequence ID" value="RPD58156.1"/>
    <property type="molecule type" value="Genomic_DNA"/>
</dbReference>
<dbReference type="InterPro" id="IPR001810">
    <property type="entry name" value="F-box_dom"/>
</dbReference>
<dbReference type="Gene3D" id="1.20.1280.50">
    <property type="match status" value="1"/>
</dbReference>
<dbReference type="AlphaFoldDB" id="A0A5C2SA22"/>
<proteinExistence type="predicted"/>
<gene>
    <name evidence="2" type="ORF">L227DRAFT_198428</name>
</gene>
<dbReference type="InterPro" id="IPR036047">
    <property type="entry name" value="F-box-like_dom_sf"/>
</dbReference>
<dbReference type="SUPFAM" id="SSF81383">
    <property type="entry name" value="F-box domain"/>
    <property type="match status" value="1"/>
</dbReference>
<sequence length="581" mass="65892">MQGIIYNGRTSRATACVAASQLPPEILTRIFSLVPQGGYDDYDEDGLAPVFGPFGLRPVTDLLPLLLVCRYWRDVAFGDASLWSTLEIYEGRSLPVVVKHRSAEGPLDVHIYERATENTLEELKRVGHLVREFRAHDIGTLALPSYVDFAGDELRACKLSIRYQRGHPRLDPYISLFKGFTPRLRSLYFQGIGIFLPSNQFPSLTHLLLQGEVYCPPAIFKFSDFLTFLAGCPALETLHCAFLDQARMQQLPGPTRTLHPVSLKRLRKLSVVEWSINHTNRFWEDLYRGADFRLSLLSHLVVPDRCLICVKTILPREFADTVKHFPESFSYARPFPCLHMSARKLVGGYAEAANGNGVDEECLSFQFVDPDYGHPRGIRVDVQNPGERWFTRNPGEGRWAIYKAMSNAPLFIGVQKLWVSHAGLITLQDSVLSQLPHIVTLVIDASSEGSEDVDHLTALGVPDEDEDRFEYEDWAEDVEIDAPNLSTLCVHLSTEEQLEAVLRVVKYRKDLGRPLRRLVIRSGEEASDEFVVNTKGLADLVEECILLTHEEDIPDDLRWERMVPPECREASEAHTFWPAWY</sequence>
<evidence type="ECO:0000313" key="3">
    <source>
        <dbReference type="Proteomes" id="UP000313359"/>
    </source>
</evidence>
<reference evidence="2" key="1">
    <citation type="journal article" date="2018" name="Genome Biol. Evol.">
        <title>Genomics and development of Lentinus tigrinus, a white-rot wood-decaying mushroom with dimorphic fruiting bodies.</title>
        <authorList>
            <person name="Wu B."/>
            <person name="Xu Z."/>
            <person name="Knudson A."/>
            <person name="Carlson A."/>
            <person name="Chen N."/>
            <person name="Kovaka S."/>
            <person name="LaButti K."/>
            <person name="Lipzen A."/>
            <person name="Pennachio C."/>
            <person name="Riley R."/>
            <person name="Schakwitz W."/>
            <person name="Umezawa K."/>
            <person name="Ohm R.A."/>
            <person name="Grigoriev I.V."/>
            <person name="Nagy L.G."/>
            <person name="Gibbons J."/>
            <person name="Hibbett D."/>
        </authorList>
    </citation>
    <scope>NUCLEOTIDE SEQUENCE [LARGE SCALE GENOMIC DNA]</scope>
    <source>
        <strain evidence="2">ALCF2SS1-6</strain>
    </source>
</reference>
<feature type="domain" description="F-box" evidence="1">
    <location>
        <begin position="20"/>
        <end position="86"/>
    </location>
</feature>
<accession>A0A5C2SA22</accession>
<organism evidence="2 3">
    <name type="scientific">Lentinus tigrinus ALCF2SS1-6</name>
    <dbReference type="NCBI Taxonomy" id="1328759"/>
    <lineage>
        <taxon>Eukaryota</taxon>
        <taxon>Fungi</taxon>
        <taxon>Dikarya</taxon>
        <taxon>Basidiomycota</taxon>
        <taxon>Agaricomycotina</taxon>
        <taxon>Agaricomycetes</taxon>
        <taxon>Polyporales</taxon>
        <taxon>Polyporaceae</taxon>
        <taxon>Lentinus</taxon>
    </lineage>
</organism>
<keyword evidence="3" id="KW-1185">Reference proteome</keyword>
<evidence type="ECO:0000313" key="2">
    <source>
        <dbReference type="EMBL" id="RPD58156.1"/>
    </source>
</evidence>
<dbReference type="Proteomes" id="UP000313359">
    <property type="component" value="Unassembled WGS sequence"/>
</dbReference>
<dbReference type="OrthoDB" id="2738900at2759"/>
<protein>
    <recommendedName>
        <fullName evidence="1">F-box domain-containing protein</fullName>
    </recommendedName>
</protein>
<evidence type="ECO:0000259" key="1">
    <source>
        <dbReference type="Pfam" id="PF12937"/>
    </source>
</evidence>
<dbReference type="Pfam" id="PF12937">
    <property type="entry name" value="F-box-like"/>
    <property type="match status" value="1"/>
</dbReference>
<name>A0A5C2SA22_9APHY</name>
<dbReference type="CDD" id="cd09917">
    <property type="entry name" value="F-box_SF"/>
    <property type="match status" value="1"/>
</dbReference>